<dbReference type="EMBL" id="CM000882">
    <property type="protein sequence ID" value="KQJ92941.1"/>
    <property type="molecule type" value="Genomic_DNA"/>
</dbReference>
<evidence type="ECO:0000259" key="1">
    <source>
        <dbReference type="Pfam" id="PF23635"/>
    </source>
</evidence>
<evidence type="ECO:0000313" key="3">
    <source>
        <dbReference type="EnsemblPlants" id="KQJ92941"/>
    </source>
</evidence>
<evidence type="ECO:0000313" key="4">
    <source>
        <dbReference type="Proteomes" id="UP000008810"/>
    </source>
</evidence>
<reference evidence="3" key="3">
    <citation type="submission" date="2018-08" db="UniProtKB">
        <authorList>
            <consortium name="EnsemblPlants"/>
        </authorList>
    </citation>
    <scope>IDENTIFICATION</scope>
    <source>
        <strain evidence="3">cv. Bd21</strain>
    </source>
</reference>
<dbReference type="Gramene" id="KQJ92941">
    <property type="protein sequence ID" value="KQJ92941"/>
    <property type="gene ID" value="BRADI_3g01723v3"/>
</dbReference>
<keyword evidence="4" id="KW-1185">Reference proteome</keyword>
<organism evidence="2">
    <name type="scientific">Brachypodium distachyon</name>
    <name type="common">Purple false brome</name>
    <name type="synonym">Trachynia distachya</name>
    <dbReference type="NCBI Taxonomy" id="15368"/>
    <lineage>
        <taxon>Eukaryota</taxon>
        <taxon>Viridiplantae</taxon>
        <taxon>Streptophyta</taxon>
        <taxon>Embryophyta</taxon>
        <taxon>Tracheophyta</taxon>
        <taxon>Spermatophyta</taxon>
        <taxon>Magnoliopsida</taxon>
        <taxon>Liliopsida</taxon>
        <taxon>Poales</taxon>
        <taxon>Poaceae</taxon>
        <taxon>BOP clade</taxon>
        <taxon>Pooideae</taxon>
        <taxon>Stipodae</taxon>
        <taxon>Brachypodieae</taxon>
        <taxon>Brachypodium</taxon>
    </lineage>
</organism>
<reference evidence="2" key="2">
    <citation type="submission" date="2017-06" db="EMBL/GenBank/DDBJ databases">
        <title>WGS assembly of Brachypodium distachyon.</title>
        <authorList>
            <consortium name="The International Brachypodium Initiative"/>
            <person name="Lucas S."/>
            <person name="Harmon-Smith M."/>
            <person name="Lail K."/>
            <person name="Tice H."/>
            <person name="Grimwood J."/>
            <person name="Bruce D."/>
            <person name="Barry K."/>
            <person name="Shu S."/>
            <person name="Lindquist E."/>
            <person name="Wang M."/>
            <person name="Pitluck S."/>
            <person name="Vogel J.P."/>
            <person name="Garvin D.F."/>
            <person name="Mockler T.C."/>
            <person name="Schmutz J."/>
            <person name="Rokhsar D."/>
            <person name="Bevan M.W."/>
        </authorList>
    </citation>
    <scope>NUCLEOTIDE SEQUENCE</scope>
    <source>
        <strain evidence="2">Bd21</strain>
    </source>
</reference>
<dbReference type="PANTHER" id="PTHR33186:SF13">
    <property type="entry name" value="OS10G0138300 PROTEIN"/>
    <property type="match status" value="1"/>
</dbReference>
<evidence type="ECO:0000313" key="2">
    <source>
        <dbReference type="EMBL" id="KQJ92941.1"/>
    </source>
</evidence>
<dbReference type="AlphaFoldDB" id="A0A0Q3LKF2"/>
<dbReference type="InParanoid" id="A0A0Q3LKF2"/>
<dbReference type="Pfam" id="PF23635">
    <property type="entry name" value="Beta-prop_AT5G49610-like"/>
    <property type="match status" value="1"/>
</dbReference>
<feature type="domain" description="F-box protein AT5G49610-like beta-propeller" evidence="1">
    <location>
        <begin position="29"/>
        <end position="301"/>
    </location>
</feature>
<protein>
    <recommendedName>
        <fullName evidence="1">F-box protein AT5G49610-like beta-propeller domain-containing protein</fullName>
    </recommendedName>
</protein>
<dbReference type="InterPro" id="IPR056594">
    <property type="entry name" value="AT5G49610-like_b-prop"/>
</dbReference>
<proteinExistence type="predicted"/>
<reference evidence="2 3" key="1">
    <citation type="journal article" date="2010" name="Nature">
        <title>Genome sequencing and analysis of the model grass Brachypodium distachyon.</title>
        <authorList>
            <consortium name="International Brachypodium Initiative"/>
        </authorList>
    </citation>
    <scope>NUCLEOTIDE SEQUENCE [LARGE SCALE GENOMIC DNA]</scope>
    <source>
        <strain evidence="2 3">Bd21</strain>
    </source>
</reference>
<dbReference type="STRING" id="15368.A0A0Q3LKF2"/>
<dbReference type="Proteomes" id="UP000008810">
    <property type="component" value="Chromosome 3"/>
</dbReference>
<sequence>MPTLDSPNRIPAGRFSLQFDHGDSLKCLGCCHGLILLFSARRLEVLVWDPITGDRHRVAIPPGFYELKTSITGVVLRAAGDGRHFLVALAVIEQNVGMQHARAQAFACVYSSETGVWGNPISTLLQSEVGHTPTPGIRILTSILTPAMCFSGKSTDAVLVGDSFYWMVTRVLHGTLTSSRILELDLDGQSLNVIPVPVVRSGLTNCHMCVMRAEGGGLGFLFLSCFSAQFWNGKTDCHGVASWELGKTIELDKLLSLEIERTACPHILGYASQNNVVFLWTRVGVFTLQLESLEFKQIFETDILPSYYPYESVYTAETGIGGKQDGAELLHNT</sequence>
<dbReference type="PANTHER" id="PTHR33186">
    <property type="entry name" value="OS10G0136150 PROTEIN-RELATED"/>
    <property type="match status" value="1"/>
</dbReference>
<dbReference type="OrthoDB" id="608133at2759"/>
<gene>
    <name evidence="2" type="ORF">BRADI_3g01723v3</name>
</gene>
<dbReference type="ExpressionAtlas" id="A0A0Q3LKF2">
    <property type="expression patterns" value="baseline"/>
</dbReference>
<name>A0A0Q3LKF2_BRADI</name>
<accession>A0A0Q3LKF2</accession>
<dbReference type="EnsemblPlants" id="KQJ92941">
    <property type="protein sequence ID" value="KQJ92941"/>
    <property type="gene ID" value="BRADI_3g01723v3"/>
</dbReference>